<reference evidence="1 2" key="1">
    <citation type="submission" date="2019-05" db="EMBL/GenBank/DDBJ databases">
        <title>Another draft genome of Portunus trituberculatus and its Hox gene families provides insights of decapod evolution.</title>
        <authorList>
            <person name="Jeong J.-H."/>
            <person name="Song I."/>
            <person name="Kim S."/>
            <person name="Choi T."/>
            <person name="Kim D."/>
            <person name="Ryu S."/>
            <person name="Kim W."/>
        </authorList>
    </citation>
    <scope>NUCLEOTIDE SEQUENCE [LARGE SCALE GENOMIC DNA]</scope>
    <source>
        <tissue evidence="1">Muscle</tissue>
    </source>
</reference>
<sequence length="49" mass="5759">MLFYKGWYVSRRLQWEVVCTNIHNNVLLGSSHGAPIYRPAVRNCVWHSV</sequence>
<accession>A0A5B7HCV2</accession>
<comment type="caution">
    <text evidence="1">The sequence shown here is derived from an EMBL/GenBank/DDBJ whole genome shotgun (WGS) entry which is preliminary data.</text>
</comment>
<keyword evidence="2" id="KW-1185">Reference proteome</keyword>
<organism evidence="1 2">
    <name type="scientific">Portunus trituberculatus</name>
    <name type="common">Swimming crab</name>
    <name type="synonym">Neptunus trituberculatus</name>
    <dbReference type="NCBI Taxonomy" id="210409"/>
    <lineage>
        <taxon>Eukaryota</taxon>
        <taxon>Metazoa</taxon>
        <taxon>Ecdysozoa</taxon>
        <taxon>Arthropoda</taxon>
        <taxon>Crustacea</taxon>
        <taxon>Multicrustacea</taxon>
        <taxon>Malacostraca</taxon>
        <taxon>Eumalacostraca</taxon>
        <taxon>Eucarida</taxon>
        <taxon>Decapoda</taxon>
        <taxon>Pleocyemata</taxon>
        <taxon>Brachyura</taxon>
        <taxon>Eubrachyura</taxon>
        <taxon>Portunoidea</taxon>
        <taxon>Portunidae</taxon>
        <taxon>Portuninae</taxon>
        <taxon>Portunus</taxon>
    </lineage>
</organism>
<protein>
    <submittedName>
        <fullName evidence="1">Uncharacterized protein</fullName>
    </submittedName>
</protein>
<dbReference type="Proteomes" id="UP000324222">
    <property type="component" value="Unassembled WGS sequence"/>
</dbReference>
<proteinExistence type="predicted"/>
<gene>
    <name evidence="1" type="ORF">E2C01_064379</name>
</gene>
<dbReference type="AlphaFoldDB" id="A0A5B7HCV2"/>
<name>A0A5B7HCV2_PORTR</name>
<dbReference type="EMBL" id="VSRR010030623">
    <property type="protein sequence ID" value="MPC70140.1"/>
    <property type="molecule type" value="Genomic_DNA"/>
</dbReference>
<evidence type="ECO:0000313" key="2">
    <source>
        <dbReference type="Proteomes" id="UP000324222"/>
    </source>
</evidence>
<evidence type="ECO:0000313" key="1">
    <source>
        <dbReference type="EMBL" id="MPC70140.1"/>
    </source>
</evidence>